<dbReference type="Pfam" id="PF06949">
    <property type="entry name" value="DUF1292"/>
    <property type="match status" value="1"/>
</dbReference>
<accession>L0KAC3</accession>
<evidence type="ECO:0000313" key="1">
    <source>
        <dbReference type="EMBL" id="AGB41956.1"/>
    </source>
</evidence>
<dbReference type="AlphaFoldDB" id="L0KAC3"/>
<dbReference type="STRING" id="748449.Halha_2062"/>
<dbReference type="HOGENOM" id="CLU_146610_8_1_9"/>
<gene>
    <name evidence="1" type="ordered locus">Halha_2062</name>
</gene>
<dbReference type="EMBL" id="CP003359">
    <property type="protein sequence ID" value="AGB41956.1"/>
    <property type="molecule type" value="Genomic_DNA"/>
</dbReference>
<organism evidence="1 2">
    <name type="scientific">Halobacteroides halobius (strain ATCC 35273 / DSM 5150 / MD-1)</name>
    <dbReference type="NCBI Taxonomy" id="748449"/>
    <lineage>
        <taxon>Bacteria</taxon>
        <taxon>Bacillati</taxon>
        <taxon>Bacillota</taxon>
        <taxon>Clostridia</taxon>
        <taxon>Halanaerobiales</taxon>
        <taxon>Halobacteroidaceae</taxon>
        <taxon>Halobacteroides</taxon>
    </lineage>
</organism>
<evidence type="ECO:0000313" key="2">
    <source>
        <dbReference type="Proteomes" id="UP000010880"/>
    </source>
</evidence>
<dbReference type="Proteomes" id="UP000010880">
    <property type="component" value="Chromosome"/>
</dbReference>
<keyword evidence="2" id="KW-1185">Reference proteome</keyword>
<protein>
    <submittedName>
        <fullName evidence="1">Uncharacterized protein</fullName>
    </submittedName>
</protein>
<proteinExistence type="predicted"/>
<dbReference type="KEGG" id="hhl:Halha_2062"/>
<dbReference type="InterPro" id="IPR009711">
    <property type="entry name" value="UPF0473"/>
</dbReference>
<name>L0KAC3_HALHC</name>
<dbReference type="RefSeq" id="WP_015327670.1">
    <property type="nucleotide sequence ID" value="NC_019978.1"/>
</dbReference>
<sequence length="89" mass="10186">MAKEEGIIKLINEEDGIVILEEANGKKRRFEVVTSLDVDNTTYLILMDEDEEVGEGYALKTVKDKEGNKAYRPVVDEEELVKLQKELEE</sequence>
<dbReference type="OrthoDB" id="2112933at2"/>
<reference evidence="2" key="1">
    <citation type="submission" date="2012-02" db="EMBL/GenBank/DDBJ databases">
        <title>The complete genome of Halobacteroides halobius DSM 5150.</title>
        <authorList>
            <person name="Lucas S."/>
            <person name="Copeland A."/>
            <person name="Lapidus A."/>
            <person name="Glavina del Rio T."/>
            <person name="Dalin E."/>
            <person name="Tice H."/>
            <person name="Bruce D."/>
            <person name="Goodwin L."/>
            <person name="Pitluck S."/>
            <person name="Peters L."/>
            <person name="Mikhailova N."/>
            <person name="Gu W."/>
            <person name="Kyrpides N."/>
            <person name="Mavromatis K."/>
            <person name="Ivanova N."/>
            <person name="Brettin T."/>
            <person name="Detter J.C."/>
            <person name="Han C."/>
            <person name="Larimer F."/>
            <person name="Land M."/>
            <person name="Hauser L."/>
            <person name="Markowitz V."/>
            <person name="Cheng J.-F."/>
            <person name="Hugenholtz P."/>
            <person name="Woyke T."/>
            <person name="Wu D."/>
            <person name="Tindall B."/>
            <person name="Pomrenke H."/>
            <person name="Brambilla E."/>
            <person name="Klenk H.-P."/>
            <person name="Eisen J.A."/>
        </authorList>
    </citation>
    <scope>NUCLEOTIDE SEQUENCE [LARGE SCALE GENOMIC DNA]</scope>
    <source>
        <strain evidence="2">ATCC 35273 / DSM 5150 / MD-1</strain>
    </source>
</reference>